<dbReference type="InterPro" id="IPR029016">
    <property type="entry name" value="GAF-like_dom_sf"/>
</dbReference>
<dbReference type="SMART" id="SM00346">
    <property type="entry name" value="HTH_ICLR"/>
    <property type="match status" value="1"/>
</dbReference>
<dbReference type="RefSeq" id="WP_082564555.1">
    <property type="nucleotide sequence ID" value="NZ_BMLD01000021.1"/>
</dbReference>
<accession>A0ABU1N6K2</accession>
<evidence type="ECO:0000256" key="2">
    <source>
        <dbReference type="ARBA" id="ARBA00023125"/>
    </source>
</evidence>
<dbReference type="InterPro" id="IPR036388">
    <property type="entry name" value="WH-like_DNA-bd_sf"/>
</dbReference>
<dbReference type="PROSITE" id="PS51078">
    <property type="entry name" value="ICLR_ED"/>
    <property type="match status" value="1"/>
</dbReference>
<keyword evidence="3" id="KW-0804">Transcription</keyword>
<feature type="domain" description="HTH iclR-type" evidence="4">
    <location>
        <begin position="10"/>
        <end position="72"/>
    </location>
</feature>
<keyword evidence="7" id="KW-1185">Reference proteome</keyword>
<dbReference type="Gene3D" id="1.10.10.10">
    <property type="entry name" value="Winged helix-like DNA-binding domain superfamily/Winged helix DNA-binding domain"/>
    <property type="match status" value="1"/>
</dbReference>
<name>A0ABU1N6K2_9CAUL</name>
<dbReference type="GO" id="GO:0003677">
    <property type="term" value="F:DNA binding"/>
    <property type="evidence" value="ECO:0007669"/>
    <property type="project" value="UniProtKB-KW"/>
</dbReference>
<dbReference type="Proteomes" id="UP001262754">
    <property type="component" value="Unassembled WGS sequence"/>
</dbReference>
<dbReference type="PROSITE" id="PS51077">
    <property type="entry name" value="HTH_ICLR"/>
    <property type="match status" value="1"/>
</dbReference>
<keyword evidence="2 6" id="KW-0238">DNA-binding</keyword>
<reference evidence="6 7" key="1">
    <citation type="submission" date="2023-07" db="EMBL/GenBank/DDBJ databases">
        <title>Sorghum-associated microbial communities from plants grown in Nebraska, USA.</title>
        <authorList>
            <person name="Schachtman D."/>
        </authorList>
    </citation>
    <scope>NUCLEOTIDE SEQUENCE [LARGE SCALE GENOMIC DNA]</scope>
    <source>
        <strain evidence="6 7">DS2154</strain>
    </source>
</reference>
<evidence type="ECO:0000259" key="4">
    <source>
        <dbReference type="PROSITE" id="PS51077"/>
    </source>
</evidence>
<evidence type="ECO:0000313" key="6">
    <source>
        <dbReference type="EMBL" id="MDR6534081.1"/>
    </source>
</evidence>
<dbReference type="PANTHER" id="PTHR30136">
    <property type="entry name" value="HELIX-TURN-HELIX TRANSCRIPTIONAL REGULATOR, ICLR FAMILY"/>
    <property type="match status" value="1"/>
</dbReference>
<feature type="domain" description="IclR-ED" evidence="5">
    <location>
        <begin position="73"/>
        <end position="254"/>
    </location>
</feature>
<dbReference type="Pfam" id="PF09339">
    <property type="entry name" value="HTH_IclR"/>
    <property type="match status" value="1"/>
</dbReference>
<dbReference type="SUPFAM" id="SSF46785">
    <property type="entry name" value="Winged helix' DNA-binding domain"/>
    <property type="match status" value="1"/>
</dbReference>
<keyword evidence="1" id="KW-0805">Transcription regulation</keyword>
<organism evidence="6 7">
    <name type="scientific">Caulobacter rhizosphaerae</name>
    <dbReference type="NCBI Taxonomy" id="2010972"/>
    <lineage>
        <taxon>Bacteria</taxon>
        <taxon>Pseudomonadati</taxon>
        <taxon>Pseudomonadota</taxon>
        <taxon>Alphaproteobacteria</taxon>
        <taxon>Caulobacterales</taxon>
        <taxon>Caulobacteraceae</taxon>
        <taxon>Caulobacter</taxon>
    </lineage>
</organism>
<dbReference type="InterPro" id="IPR014757">
    <property type="entry name" value="Tscrpt_reg_IclR_C"/>
</dbReference>
<comment type="caution">
    <text evidence="6">The sequence shown here is derived from an EMBL/GenBank/DDBJ whole genome shotgun (WGS) entry which is preliminary data.</text>
</comment>
<dbReference type="Gene3D" id="3.30.450.40">
    <property type="match status" value="1"/>
</dbReference>
<sequence>MVKSLDPKKIKSAQRALEVLEFFSDARPTATVMDIARSMGYPQSSTSELLNCLVSLGYLNRDRDQRTYRPTARVAVIGSSVQPELFRKGRLLAILDHLAEEAGVTVTLAHKVGMSVQHIHVVRGGDAPADIDASAGLAASSAGKVLLATFDPVLVRKLVHRINAEAPEGIDRICAVEFGEALRQVRIQGYAQHVDGDQASLSMLVSQLRDAHALALNIHGDRAFFEANKDWLLQMVRGAIARLNNPALGRSLEAETIQPERRSA</sequence>
<dbReference type="EMBL" id="JAVDRL010000019">
    <property type="protein sequence ID" value="MDR6534081.1"/>
    <property type="molecule type" value="Genomic_DNA"/>
</dbReference>
<evidence type="ECO:0000259" key="5">
    <source>
        <dbReference type="PROSITE" id="PS51078"/>
    </source>
</evidence>
<proteinExistence type="predicted"/>
<dbReference type="SUPFAM" id="SSF55781">
    <property type="entry name" value="GAF domain-like"/>
    <property type="match status" value="1"/>
</dbReference>
<dbReference type="InterPro" id="IPR005471">
    <property type="entry name" value="Tscrpt_reg_IclR_N"/>
</dbReference>
<evidence type="ECO:0000256" key="3">
    <source>
        <dbReference type="ARBA" id="ARBA00023163"/>
    </source>
</evidence>
<evidence type="ECO:0000313" key="7">
    <source>
        <dbReference type="Proteomes" id="UP001262754"/>
    </source>
</evidence>
<evidence type="ECO:0000256" key="1">
    <source>
        <dbReference type="ARBA" id="ARBA00023015"/>
    </source>
</evidence>
<dbReference type="InterPro" id="IPR036390">
    <property type="entry name" value="WH_DNA-bd_sf"/>
</dbReference>
<dbReference type="PANTHER" id="PTHR30136:SF35">
    <property type="entry name" value="HTH-TYPE TRANSCRIPTIONAL REGULATOR RV1719"/>
    <property type="match status" value="1"/>
</dbReference>
<protein>
    <submittedName>
        <fullName evidence="6">DNA-binding IclR family transcriptional regulator</fullName>
    </submittedName>
</protein>
<dbReference type="InterPro" id="IPR050707">
    <property type="entry name" value="HTH_MetabolicPath_Reg"/>
</dbReference>
<gene>
    <name evidence="6" type="ORF">J2800_004852</name>
</gene>